<dbReference type="Proteomes" id="UP000283210">
    <property type="component" value="Chromosome 17"/>
</dbReference>
<sequence length="91" mass="9908">MLYASFLDPSRSFPPNFLLISKCFILDEGICLWRKGLRCPVGGGVGLFGVLLPICRCTRSVVSASRPEEPSPAGPGERQRTSEPQTLGSWP</sequence>
<evidence type="ECO:0000313" key="3">
    <source>
        <dbReference type="Proteomes" id="UP000283210"/>
    </source>
</evidence>
<gene>
    <name evidence="2" type="ORF">OJAV_G00171650</name>
</gene>
<keyword evidence="3" id="KW-1185">Reference proteome</keyword>
<organism evidence="2 3">
    <name type="scientific">Oryzias javanicus</name>
    <name type="common">Javanese ricefish</name>
    <name type="synonym">Aplocheilus javanicus</name>
    <dbReference type="NCBI Taxonomy" id="123683"/>
    <lineage>
        <taxon>Eukaryota</taxon>
        <taxon>Metazoa</taxon>
        <taxon>Chordata</taxon>
        <taxon>Craniata</taxon>
        <taxon>Vertebrata</taxon>
        <taxon>Euteleostomi</taxon>
        <taxon>Actinopterygii</taxon>
        <taxon>Neopterygii</taxon>
        <taxon>Teleostei</taxon>
        <taxon>Neoteleostei</taxon>
        <taxon>Acanthomorphata</taxon>
        <taxon>Ovalentaria</taxon>
        <taxon>Atherinomorphae</taxon>
        <taxon>Beloniformes</taxon>
        <taxon>Adrianichthyidae</taxon>
        <taxon>Oryziinae</taxon>
        <taxon>Oryzias</taxon>
    </lineage>
</organism>
<evidence type="ECO:0000256" key="1">
    <source>
        <dbReference type="SAM" id="MobiDB-lite"/>
    </source>
</evidence>
<feature type="compositionally biased region" description="Polar residues" evidence="1">
    <location>
        <begin position="82"/>
        <end position="91"/>
    </location>
</feature>
<reference evidence="2 3" key="1">
    <citation type="submission" date="2018-11" db="EMBL/GenBank/DDBJ databases">
        <authorList>
            <person name="Lopez-Roques C."/>
            <person name="Donnadieu C."/>
            <person name="Bouchez O."/>
            <person name="Klopp C."/>
            <person name="Cabau C."/>
            <person name="Zahm M."/>
        </authorList>
    </citation>
    <scope>NUCLEOTIDE SEQUENCE [LARGE SCALE GENOMIC DNA]</scope>
    <source>
        <strain evidence="2">RS831</strain>
        <tissue evidence="2">Whole body</tissue>
    </source>
</reference>
<feature type="region of interest" description="Disordered" evidence="1">
    <location>
        <begin position="61"/>
        <end position="91"/>
    </location>
</feature>
<proteinExistence type="predicted"/>
<accession>A0A3S2U2X8</accession>
<name>A0A3S2U2X8_ORYJA</name>
<evidence type="ECO:0000313" key="2">
    <source>
        <dbReference type="EMBL" id="RVE61531.1"/>
    </source>
</evidence>
<dbReference type="AlphaFoldDB" id="A0A3S2U2X8"/>
<dbReference type="EMBL" id="CM012453">
    <property type="protein sequence ID" value="RVE61531.1"/>
    <property type="molecule type" value="Genomic_DNA"/>
</dbReference>
<reference evidence="2 3" key="2">
    <citation type="submission" date="2019-01" db="EMBL/GenBank/DDBJ databases">
        <title>A chromosome length genome reference of the Java medaka (oryzias javanicus).</title>
        <authorList>
            <person name="Herpin A."/>
            <person name="Takehana Y."/>
            <person name="Naruse K."/>
            <person name="Ansai S."/>
            <person name="Kawaguchi M."/>
        </authorList>
    </citation>
    <scope>NUCLEOTIDE SEQUENCE [LARGE SCALE GENOMIC DNA]</scope>
    <source>
        <strain evidence="2">RS831</strain>
        <tissue evidence="2">Whole body</tissue>
    </source>
</reference>
<protein>
    <submittedName>
        <fullName evidence="2">Uncharacterized protein</fullName>
    </submittedName>
</protein>